<dbReference type="Gene3D" id="1.10.10.10">
    <property type="entry name" value="Winged helix-like DNA-binding domain superfamily/Winged helix DNA-binding domain"/>
    <property type="match status" value="1"/>
</dbReference>
<dbReference type="Gene3D" id="3.40.50.300">
    <property type="entry name" value="P-loop containing nucleotide triphosphate hydrolases"/>
    <property type="match status" value="1"/>
</dbReference>
<dbReference type="GO" id="GO:0016020">
    <property type="term" value="C:membrane"/>
    <property type="evidence" value="ECO:0007669"/>
    <property type="project" value="InterPro"/>
</dbReference>
<dbReference type="InterPro" id="IPR002831">
    <property type="entry name" value="Tscrpt_reg_TrmB_N"/>
</dbReference>
<evidence type="ECO:0000256" key="1">
    <source>
        <dbReference type="ARBA" id="ARBA00022679"/>
    </source>
</evidence>
<dbReference type="EMBL" id="FNJM01000019">
    <property type="protein sequence ID" value="SDP81432.1"/>
    <property type="molecule type" value="Genomic_DNA"/>
</dbReference>
<dbReference type="GO" id="GO:0003677">
    <property type="term" value="F:DNA binding"/>
    <property type="evidence" value="ECO:0007669"/>
    <property type="project" value="UniProtKB-KW"/>
</dbReference>
<dbReference type="SUPFAM" id="SSF53062">
    <property type="entry name" value="PTS system fructose IIA component-like"/>
    <property type="match status" value="1"/>
</dbReference>
<evidence type="ECO:0000256" key="4">
    <source>
        <dbReference type="ARBA" id="ARBA00022840"/>
    </source>
</evidence>
<dbReference type="InterPro" id="IPR036662">
    <property type="entry name" value="PTS_EIIA_man-typ_sf"/>
</dbReference>
<dbReference type="InterPro" id="IPR036390">
    <property type="entry name" value="WH_DNA-bd_sf"/>
</dbReference>
<feature type="domain" description="PRD" evidence="8">
    <location>
        <begin position="461"/>
        <end position="566"/>
    </location>
</feature>
<dbReference type="OrthoDB" id="9765164at2"/>
<dbReference type="PANTHER" id="PTHR32071:SF38">
    <property type="entry name" value="PSP OPERON TRANSCRIPTIONAL ACTIVATOR"/>
    <property type="match status" value="1"/>
</dbReference>
<feature type="domain" description="PTS EIIA type-4" evidence="7">
    <location>
        <begin position="570"/>
        <end position="696"/>
    </location>
</feature>
<reference evidence="9 10" key="1">
    <citation type="submission" date="2016-10" db="EMBL/GenBank/DDBJ databases">
        <authorList>
            <person name="de Groot N.N."/>
        </authorList>
    </citation>
    <scope>NUCLEOTIDE SEQUENCE [LARGE SCALE GENOMIC DNA]</scope>
    <source>
        <strain evidence="9 10">DSM 12272</strain>
    </source>
</reference>
<dbReference type="PROSITE" id="PS50045">
    <property type="entry name" value="SIGMA54_INTERACT_4"/>
    <property type="match status" value="1"/>
</dbReference>
<keyword evidence="3" id="KW-0418">Kinase</keyword>
<evidence type="ECO:0000313" key="9">
    <source>
        <dbReference type="EMBL" id="SDP81432.1"/>
    </source>
</evidence>
<keyword evidence="1" id="KW-0808">Transferase</keyword>
<dbReference type="InterPro" id="IPR025943">
    <property type="entry name" value="Sigma_54_int_dom_ATP-bd_2"/>
</dbReference>
<keyword evidence="5" id="KW-0238">DNA-binding</keyword>
<dbReference type="PROSITE" id="PS51372">
    <property type="entry name" value="PRD_2"/>
    <property type="match status" value="2"/>
</dbReference>
<dbReference type="InterPro" id="IPR003593">
    <property type="entry name" value="AAA+_ATPase"/>
</dbReference>
<dbReference type="PROSITE" id="PS51096">
    <property type="entry name" value="PTS_EIIA_TYPE_4"/>
    <property type="match status" value="1"/>
</dbReference>
<gene>
    <name evidence="9" type="ORF">SAMN04488529_11916</name>
</gene>
<dbReference type="PROSITE" id="PS00676">
    <property type="entry name" value="SIGMA54_INTERACT_2"/>
    <property type="match status" value="1"/>
</dbReference>
<name>A0A1H0VS76_9CLOT</name>
<evidence type="ECO:0000256" key="2">
    <source>
        <dbReference type="ARBA" id="ARBA00022741"/>
    </source>
</evidence>
<evidence type="ECO:0000259" key="8">
    <source>
        <dbReference type="PROSITE" id="PS51372"/>
    </source>
</evidence>
<evidence type="ECO:0000256" key="5">
    <source>
        <dbReference type="ARBA" id="ARBA00023125"/>
    </source>
</evidence>
<dbReference type="SMART" id="SM00382">
    <property type="entry name" value="AAA"/>
    <property type="match status" value="1"/>
</dbReference>
<dbReference type="InterPro" id="IPR033887">
    <property type="entry name" value="PTS_IIA_man"/>
</dbReference>
<evidence type="ECO:0000313" key="10">
    <source>
        <dbReference type="Proteomes" id="UP000198597"/>
    </source>
</evidence>
<dbReference type="SUPFAM" id="SSF52540">
    <property type="entry name" value="P-loop containing nucleoside triphosphate hydrolases"/>
    <property type="match status" value="1"/>
</dbReference>
<dbReference type="PANTHER" id="PTHR32071">
    <property type="entry name" value="TRANSCRIPTIONAL REGULATORY PROTEIN"/>
    <property type="match status" value="1"/>
</dbReference>
<proteinExistence type="predicted"/>
<dbReference type="InterPro" id="IPR004701">
    <property type="entry name" value="PTS_EIIA_man-typ"/>
</dbReference>
<dbReference type="RefSeq" id="WP_089973174.1">
    <property type="nucleotide sequence ID" value="NZ_FNJM01000019.1"/>
</dbReference>
<protein>
    <submittedName>
        <fullName evidence="9">Transcriptional regulatory protein LevR, contains PRD, AAA+ and EIIA domains</fullName>
    </submittedName>
</protein>
<organism evidence="9 10">
    <name type="scientific">Clostridium gasigenes</name>
    <dbReference type="NCBI Taxonomy" id="94869"/>
    <lineage>
        <taxon>Bacteria</taxon>
        <taxon>Bacillati</taxon>
        <taxon>Bacillota</taxon>
        <taxon>Clostridia</taxon>
        <taxon>Eubacteriales</taxon>
        <taxon>Clostridiaceae</taxon>
        <taxon>Clostridium</taxon>
    </lineage>
</organism>
<dbReference type="SUPFAM" id="SSF46785">
    <property type="entry name" value="Winged helix' DNA-binding domain"/>
    <property type="match status" value="1"/>
</dbReference>
<keyword evidence="4" id="KW-0067">ATP-binding</keyword>
<dbReference type="InterPro" id="IPR011608">
    <property type="entry name" value="PRD"/>
</dbReference>
<dbReference type="CDD" id="cd00006">
    <property type="entry name" value="PTS_IIA_man"/>
    <property type="match status" value="1"/>
</dbReference>
<dbReference type="Pfam" id="PF01978">
    <property type="entry name" value="TrmB"/>
    <property type="match status" value="1"/>
</dbReference>
<dbReference type="Proteomes" id="UP000198597">
    <property type="component" value="Unassembled WGS sequence"/>
</dbReference>
<dbReference type="CDD" id="cd00090">
    <property type="entry name" value="HTH_ARSR"/>
    <property type="match status" value="1"/>
</dbReference>
<evidence type="ECO:0000259" key="6">
    <source>
        <dbReference type="PROSITE" id="PS50045"/>
    </source>
</evidence>
<dbReference type="Gene3D" id="1.10.1790.10">
    <property type="entry name" value="PRD domain"/>
    <property type="match status" value="2"/>
</dbReference>
<dbReference type="InterPro" id="IPR011991">
    <property type="entry name" value="ArsR-like_HTH"/>
</dbReference>
<dbReference type="Pfam" id="PF00874">
    <property type="entry name" value="PRD"/>
    <property type="match status" value="2"/>
</dbReference>
<keyword evidence="10" id="KW-1185">Reference proteome</keyword>
<sequence>MSKISQVYEALINLEKKETRGITAAELSDYMNLDRANVSRYLNQLYKDGRVRKIDGRPVVYSAGIDNKYNLSKDVHILDEERTIKSNKTISSDNSLDMLIGSETSLQVPIQQAKAAILYPPRGLHTLILGETGVGKSMFAELMYEFSKESGVIPKESSFVRFNCADYADNPQLVIAQIFGVKKGAYTGADSDKEGLLKKADGGIIFLDEIHRLSPQGQEMLFTYIDKGYFRPLGDTDKQIKVEAQIIAATTEDPKSFLLKTFTRRIPMCVTLPSLSERSIKERYYLLKQFIKAESKRLEKSIYFNKNALISFLLYDCPNNIGQLKSDIQLSCAKAFLNYKTKTKDFIIVEQGDSHQRVKKGLMKIQDHRDEINELLANMGDVLKFSYKDNQNDIYNGTAEKDVTKGEYFYDIIEKKLEKLKSKGLEEKEISQIINIDIESYFKKYIRDLPGEFRKDEISKIVELEIVEIVEEILTFTSKKLNREFDEKVYFGLALHLQGSIDRIRQGNKIYHPKLNFIRVQYADEFLVAMEVAKLIDSKFNIQVPLDEIGYLTMFLAARPYEYDIKKEGKVGVLVIMHGHSTASSMVEVANSLIGEACAQALDMPLSMKAEKMYETTKNKIKEMDEGKGVLLLVDMGSLTNFGEMIKEEVTIQIQTIDMVSTLLVIEAGRKAFNGRELNEIYKSCSEISRFGIQGIKEIQTNKKNVIITACFTGEGTAVKLKDMLKQRMSNSFKVEVVPLNILDKEDFINKIEKLNKTSNVVAIVSAINLLVEDIPFIPVTDILTGDGITYLEALVEYEEDFSKIAISLDSQIKDVNGEKLVSIIRISIKEIEEALAIKINHEVEVGIVIHLCFLIDRIINGGSEIYFEDLNDYRNNHSKEFILIKQYIKKIEITYKVNIGENELAFIVRMFIENRITV</sequence>
<evidence type="ECO:0000256" key="3">
    <source>
        <dbReference type="ARBA" id="ARBA00022777"/>
    </source>
</evidence>
<dbReference type="CDD" id="cd00009">
    <property type="entry name" value="AAA"/>
    <property type="match status" value="1"/>
</dbReference>
<accession>A0A1H0VS76</accession>
<dbReference type="InterPro" id="IPR036388">
    <property type="entry name" value="WH-like_DNA-bd_sf"/>
</dbReference>
<dbReference type="Gene3D" id="3.40.50.510">
    <property type="entry name" value="Phosphotransferase system, mannose-type IIA component"/>
    <property type="match status" value="1"/>
</dbReference>
<feature type="domain" description="Sigma-54 factor interaction" evidence="6">
    <location>
        <begin position="99"/>
        <end position="333"/>
    </location>
</feature>
<dbReference type="Pfam" id="PF00158">
    <property type="entry name" value="Sigma54_activat"/>
    <property type="match status" value="1"/>
</dbReference>
<dbReference type="Pfam" id="PF03610">
    <property type="entry name" value="EIIA-man"/>
    <property type="match status" value="1"/>
</dbReference>
<dbReference type="GO" id="GO:0006355">
    <property type="term" value="P:regulation of DNA-templated transcription"/>
    <property type="evidence" value="ECO:0007669"/>
    <property type="project" value="InterPro"/>
</dbReference>
<dbReference type="GO" id="GO:0005524">
    <property type="term" value="F:ATP binding"/>
    <property type="evidence" value="ECO:0007669"/>
    <property type="project" value="UniProtKB-KW"/>
</dbReference>
<dbReference type="GO" id="GO:0009401">
    <property type="term" value="P:phosphoenolpyruvate-dependent sugar phosphotransferase system"/>
    <property type="evidence" value="ECO:0007669"/>
    <property type="project" value="InterPro"/>
</dbReference>
<evidence type="ECO:0000259" key="7">
    <source>
        <dbReference type="PROSITE" id="PS51096"/>
    </source>
</evidence>
<dbReference type="InterPro" id="IPR027417">
    <property type="entry name" value="P-loop_NTPase"/>
</dbReference>
<dbReference type="InterPro" id="IPR036634">
    <property type="entry name" value="PRD_sf"/>
</dbReference>
<dbReference type="SUPFAM" id="SSF63520">
    <property type="entry name" value="PTS-regulatory domain, PRD"/>
    <property type="match status" value="2"/>
</dbReference>
<dbReference type="AlphaFoldDB" id="A0A1H0VS76"/>
<keyword evidence="2" id="KW-0547">Nucleotide-binding</keyword>
<dbReference type="STRING" id="94869.SAMN04488529_11916"/>
<feature type="domain" description="PRD" evidence="8">
    <location>
        <begin position="816"/>
        <end position="919"/>
    </location>
</feature>
<dbReference type="GO" id="GO:0016301">
    <property type="term" value="F:kinase activity"/>
    <property type="evidence" value="ECO:0007669"/>
    <property type="project" value="UniProtKB-KW"/>
</dbReference>
<dbReference type="InterPro" id="IPR002078">
    <property type="entry name" value="Sigma_54_int"/>
</dbReference>